<organism evidence="2">
    <name type="scientific">Tritonibacter mobilis F1926</name>
    <dbReference type="NCBI Taxonomy" id="1265309"/>
    <lineage>
        <taxon>Bacteria</taxon>
        <taxon>Pseudomonadati</taxon>
        <taxon>Pseudomonadota</taxon>
        <taxon>Alphaproteobacteria</taxon>
        <taxon>Rhodobacterales</taxon>
        <taxon>Paracoccaceae</taxon>
        <taxon>Tritonibacter</taxon>
    </lineage>
</organism>
<feature type="chain" id="PRO_5008518300" description="Integral membrane protein" evidence="1">
    <location>
        <begin position="25"/>
        <end position="108"/>
    </location>
</feature>
<dbReference type="KEGG" id="rmb:K529_006725"/>
<protein>
    <recommendedName>
        <fullName evidence="3">Integral membrane protein</fullName>
    </recommendedName>
</protein>
<reference evidence="2" key="2">
    <citation type="submission" date="2016-04" db="EMBL/GenBank/DDBJ databases">
        <authorList>
            <person name="Evans L.H."/>
            <person name="Alamgir A."/>
            <person name="Owens N."/>
            <person name="Weber N.D."/>
            <person name="Virtaneva K."/>
            <person name="Barbian K."/>
            <person name="Babar A."/>
            <person name="Rosenke K."/>
        </authorList>
    </citation>
    <scope>NUCLEOTIDE SEQUENCE</scope>
    <source>
        <strain evidence="2">F1926</strain>
    </source>
</reference>
<evidence type="ECO:0008006" key="3">
    <source>
        <dbReference type="Google" id="ProtNLM"/>
    </source>
</evidence>
<dbReference type="RefSeq" id="WP_005611623.1">
    <property type="nucleotide sequence ID" value="NZ_CP015230.1"/>
</dbReference>
<keyword evidence="1" id="KW-0732">Signal</keyword>
<dbReference type="Proteomes" id="UP000013243">
    <property type="component" value="Chromosome"/>
</dbReference>
<sequence>MSVSKVISGFAIASVTLAPVAAVAGPPKWAPGHNNSAAHYAPGQVKKRHAHDQYLSGSWDYVDDYQRWGLHPPSAGHRYVRKDGKIFEVVRDTLAIVGAVAVIDALVD</sequence>
<feature type="signal peptide" evidence="1">
    <location>
        <begin position="1"/>
        <end position="24"/>
    </location>
</feature>
<dbReference type="OrthoDB" id="7666115at2"/>
<proteinExistence type="predicted"/>
<accession>A0A1B1A1J0</accession>
<evidence type="ECO:0000256" key="1">
    <source>
        <dbReference type="SAM" id="SignalP"/>
    </source>
</evidence>
<gene>
    <name evidence="2" type="ORF">K529_006725</name>
</gene>
<name>A0A1B1A1J0_9RHOB</name>
<reference evidence="2" key="1">
    <citation type="journal article" date="2016" name="ISME J.">
        <title>Global occurrence and heterogeneity of the Roseobacter-clade species Ruegeria mobilis.</title>
        <authorList>
            <person name="Sonnenschein E."/>
            <person name="Gram L."/>
        </authorList>
    </citation>
    <scope>NUCLEOTIDE SEQUENCE [LARGE SCALE GENOMIC DNA]</scope>
    <source>
        <strain evidence="2">F1926</strain>
    </source>
</reference>
<dbReference type="Gene3D" id="3.10.450.160">
    <property type="entry name" value="inner membrane protein cigr"/>
    <property type="match status" value="1"/>
</dbReference>
<evidence type="ECO:0000313" key="2">
    <source>
        <dbReference type="EMBL" id="ANP40455.1"/>
    </source>
</evidence>
<dbReference type="GeneID" id="28249511"/>
<dbReference type="AlphaFoldDB" id="A0A1B1A1J0"/>
<dbReference type="EMBL" id="CP015230">
    <property type="protein sequence ID" value="ANP40455.1"/>
    <property type="molecule type" value="Genomic_DNA"/>
</dbReference>